<evidence type="ECO:0000313" key="2">
    <source>
        <dbReference type="Proteomes" id="UP000183107"/>
    </source>
</evidence>
<protein>
    <submittedName>
        <fullName evidence="1">Uncharacterized protein</fullName>
    </submittedName>
</protein>
<dbReference type="OrthoDB" id="9156273at2"/>
<name>A0A1I5CX21_9PROT</name>
<proteinExistence type="predicted"/>
<dbReference type="Gene3D" id="1.10.10.60">
    <property type="entry name" value="Homeodomain-like"/>
    <property type="match status" value="1"/>
</dbReference>
<dbReference type="RefSeq" id="WP_074797272.1">
    <property type="nucleotide sequence ID" value="NZ_FOVJ01000004.1"/>
</dbReference>
<evidence type="ECO:0000313" key="1">
    <source>
        <dbReference type="EMBL" id="SFN91171.1"/>
    </source>
</evidence>
<dbReference type="EMBL" id="FOVJ01000004">
    <property type="protein sequence ID" value="SFN91171.1"/>
    <property type="molecule type" value="Genomic_DNA"/>
</dbReference>
<reference evidence="2" key="1">
    <citation type="submission" date="2016-10" db="EMBL/GenBank/DDBJ databases">
        <authorList>
            <person name="Varghese N."/>
        </authorList>
    </citation>
    <scope>NUCLEOTIDE SEQUENCE [LARGE SCALE GENOMIC DNA]</scope>
    <source>
        <strain evidence="2">Nsp8</strain>
    </source>
</reference>
<dbReference type="AlphaFoldDB" id="A0A1I5CX21"/>
<keyword evidence="2" id="KW-1185">Reference proteome</keyword>
<accession>A0A1I5CX21</accession>
<organism evidence="1 2">
    <name type="scientific">Nitrosospira briensis</name>
    <dbReference type="NCBI Taxonomy" id="35799"/>
    <lineage>
        <taxon>Bacteria</taxon>
        <taxon>Pseudomonadati</taxon>
        <taxon>Pseudomonadota</taxon>
        <taxon>Betaproteobacteria</taxon>
        <taxon>Nitrosomonadales</taxon>
        <taxon>Nitrosomonadaceae</taxon>
        <taxon>Nitrosospira</taxon>
    </lineage>
</organism>
<dbReference type="Proteomes" id="UP000183107">
    <property type="component" value="Unassembled WGS sequence"/>
</dbReference>
<sequence length="136" mass="15449">MNLKMSEEKKMAFLTLLAETCNVSRAAKAIGVARITVYEWRDAFAEFAAAWDKAKQLGIDAQEDEAHRRAFEGNVKPVFHQGMECGTVREYSDTLGIFLLKAHKPNKYRENAHLHVSGNLDLAQRILDARKRVCKQ</sequence>
<gene>
    <name evidence="1" type="ORF">SAMN05216386_2168</name>
</gene>